<dbReference type="InterPro" id="IPR051448">
    <property type="entry name" value="CdaR-like_regulators"/>
</dbReference>
<dbReference type="PANTHER" id="PTHR33744:SF15">
    <property type="entry name" value="CARBOHYDRATE DIACID REGULATOR"/>
    <property type="match status" value="1"/>
</dbReference>
<evidence type="ECO:0000313" key="3">
    <source>
        <dbReference type="EMBL" id="PAV28790.1"/>
    </source>
</evidence>
<dbReference type="AlphaFoldDB" id="A0A2A2ICD1"/>
<reference evidence="3 4" key="1">
    <citation type="submission" date="2017-08" db="EMBL/GenBank/DDBJ databases">
        <title>Virgibacillus indicus sp. nov. and Virgibacillus profoundi sp. nov, two moderately halophilic bacteria isolated from marine sediment by using the Microfluidic Streak Plate.</title>
        <authorList>
            <person name="Xu B."/>
            <person name="Hu B."/>
            <person name="Wang J."/>
            <person name="Zhu Y."/>
            <person name="Huang L."/>
            <person name="Du W."/>
            <person name="Huang Y."/>
        </authorList>
    </citation>
    <scope>NUCLEOTIDE SEQUENCE [LARGE SCALE GENOMIC DNA]</scope>
    <source>
        <strain evidence="3 4">IO3-P3-H5</strain>
    </source>
</reference>
<feature type="domain" description="PucR C-terminal helix-turn-helix" evidence="2">
    <location>
        <begin position="354"/>
        <end position="405"/>
    </location>
</feature>
<dbReference type="Pfam" id="PF05651">
    <property type="entry name" value="Diacid_rec"/>
    <property type="match status" value="1"/>
</dbReference>
<dbReference type="PANTHER" id="PTHR33744">
    <property type="entry name" value="CARBOHYDRATE DIACID REGULATOR"/>
    <property type="match status" value="1"/>
</dbReference>
<dbReference type="Pfam" id="PF13556">
    <property type="entry name" value="HTH_30"/>
    <property type="match status" value="1"/>
</dbReference>
<gene>
    <name evidence="3" type="ORF">CIL05_14275</name>
</gene>
<evidence type="ECO:0000259" key="2">
    <source>
        <dbReference type="Pfam" id="PF13556"/>
    </source>
</evidence>
<dbReference type="RefSeq" id="WP_095656230.1">
    <property type="nucleotide sequence ID" value="NZ_NPOA01000010.1"/>
</dbReference>
<dbReference type="Gene3D" id="1.10.10.2840">
    <property type="entry name" value="PucR C-terminal helix-turn-helix domain"/>
    <property type="match status" value="1"/>
</dbReference>
<accession>A0A2A2ICD1</accession>
<evidence type="ECO:0008006" key="5">
    <source>
        <dbReference type="Google" id="ProtNLM"/>
    </source>
</evidence>
<dbReference type="SUPFAM" id="SSF46689">
    <property type="entry name" value="Homeodomain-like"/>
    <property type="match status" value="1"/>
</dbReference>
<dbReference type="OrthoDB" id="9792148at2"/>
<evidence type="ECO:0000259" key="1">
    <source>
        <dbReference type="Pfam" id="PF05651"/>
    </source>
</evidence>
<organism evidence="3 4">
    <name type="scientific">Virgibacillus profundi</name>
    <dbReference type="NCBI Taxonomy" id="2024555"/>
    <lineage>
        <taxon>Bacteria</taxon>
        <taxon>Bacillati</taxon>
        <taxon>Bacillota</taxon>
        <taxon>Bacilli</taxon>
        <taxon>Bacillales</taxon>
        <taxon>Bacillaceae</taxon>
        <taxon>Virgibacillus</taxon>
    </lineage>
</organism>
<protein>
    <recommendedName>
        <fullName evidence="5">Transcriptional regulator</fullName>
    </recommendedName>
</protein>
<dbReference type="InterPro" id="IPR025736">
    <property type="entry name" value="PucR_C-HTH_dom"/>
</dbReference>
<dbReference type="InterPro" id="IPR042070">
    <property type="entry name" value="PucR_C-HTH_sf"/>
</dbReference>
<dbReference type="EMBL" id="NPOA01000010">
    <property type="protein sequence ID" value="PAV28790.1"/>
    <property type="molecule type" value="Genomic_DNA"/>
</dbReference>
<evidence type="ECO:0000313" key="4">
    <source>
        <dbReference type="Proteomes" id="UP000218887"/>
    </source>
</evidence>
<dbReference type="InterPro" id="IPR008599">
    <property type="entry name" value="Diacid_rec"/>
</dbReference>
<name>A0A2A2ICD1_9BACI</name>
<feature type="domain" description="Putative sugar diacid recognition" evidence="1">
    <location>
        <begin position="23"/>
        <end position="151"/>
    </location>
</feature>
<proteinExistence type="predicted"/>
<comment type="caution">
    <text evidence="3">The sequence shown here is derived from an EMBL/GenBank/DDBJ whole genome shotgun (WGS) entry which is preliminary data.</text>
</comment>
<dbReference type="Proteomes" id="UP000218887">
    <property type="component" value="Unassembled WGS sequence"/>
</dbReference>
<dbReference type="InterPro" id="IPR009057">
    <property type="entry name" value="Homeodomain-like_sf"/>
</dbReference>
<keyword evidence="4" id="KW-1185">Reference proteome</keyword>
<sequence length="413" mass="47776">MLEYNEVRNNFNGEGKVIEGLVQVAQRIVKAASEISPFPISLTDESGYIIGDSDSSRIGTLHSPSSFVLKQNKLILFDEQTISKMKNVLPGIAVPLIFDNKTLGVLGIIGDPEKVEPHVKLVKKYVEMMWQETIFRQSKQLEKRTEETFIQYILLNEKVNKETVEKFCEILHINCKINRFCIVVDIGDSLVNRVGEKQISLDHLKDVLIDHTLKIFNCKENAICTFLNTGKMVLLKPIPSDEVYIKTMEQFSYQSRKLMEKFLNYQIYNMAISAGDQSSSLVSINKSYHEAERLIKVGNELELLPRIYNYYNWDILLVLITSQIETKLQDKLEFRLKALIEHSDFKELANNFMVYCSNSMNISSTAKELYIHRNTLIYRLKKIEKITTLDTSCFEHCTFLYLILKNHMSKLKK</sequence>